<feature type="compositionally biased region" description="Basic and acidic residues" evidence="1">
    <location>
        <begin position="517"/>
        <end position="534"/>
    </location>
</feature>
<evidence type="ECO:0000313" key="2">
    <source>
        <dbReference type="EMBL" id="GAX76235.1"/>
    </source>
</evidence>
<evidence type="ECO:0000256" key="1">
    <source>
        <dbReference type="SAM" id="MobiDB-lite"/>
    </source>
</evidence>
<feature type="compositionally biased region" description="Low complexity" evidence="1">
    <location>
        <begin position="374"/>
        <end position="386"/>
    </location>
</feature>
<reference evidence="2 3" key="1">
    <citation type="submission" date="2017-08" db="EMBL/GenBank/DDBJ databases">
        <title>Acidophilic green algal genome provides insights into adaptation to an acidic environment.</title>
        <authorList>
            <person name="Hirooka S."/>
            <person name="Hirose Y."/>
            <person name="Kanesaki Y."/>
            <person name="Higuchi S."/>
            <person name="Fujiwara T."/>
            <person name="Onuma R."/>
            <person name="Era A."/>
            <person name="Ohbayashi R."/>
            <person name="Uzuka A."/>
            <person name="Nozaki H."/>
            <person name="Yoshikawa H."/>
            <person name="Miyagishima S.Y."/>
        </authorList>
    </citation>
    <scope>NUCLEOTIDE SEQUENCE [LARGE SCALE GENOMIC DNA]</scope>
    <source>
        <strain evidence="2 3">NIES-2499</strain>
    </source>
</reference>
<dbReference type="AlphaFoldDB" id="A0A250WZM4"/>
<gene>
    <name evidence="2" type="ORF">CEUSTIGMA_g3679.t1</name>
</gene>
<name>A0A250WZM4_9CHLO</name>
<feature type="compositionally biased region" description="Basic and acidic residues" evidence="1">
    <location>
        <begin position="719"/>
        <end position="729"/>
    </location>
</feature>
<dbReference type="Proteomes" id="UP000232323">
    <property type="component" value="Unassembled WGS sequence"/>
</dbReference>
<feature type="region of interest" description="Disordered" evidence="1">
    <location>
        <begin position="510"/>
        <end position="550"/>
    </location>
</feature>
<sequence>MRKVGSACSARHLGSYLGQCEYRKGAHTSHAKRLRPLLTSSSVCQRQQKIGRHKQSRAEFHVPCTHSLGSQSVTSGKNDRESGPDMPLKVHSEAGYLDIASAVMVAMKALKPSQSPASLQRSSALDSNTAHQPFTVRATSIQGQDCTNLTAATDLKPVLTLQANSPQSIYNSMRALAYVQPYLDSLVASSSLAFTLPAEQDDANKGIVITQAGAQEEQLEQFLKHGGSRREVSLQFKVWRTNKVSVFSQGIFKTLRGDQGKSDSAFHVDPEAEDNDEVIAQAQGLLLLKGYTSLKISNVDSAVAASQILISLNSFMRRIDNHIAILPEFVAMQDSWSSQAAGSQQYEVNRPPSSRHSARRPSGRATRTAPSPINSSTSSAFSMNSNEGGQSGSADAEGAVRQKGNTHPSVPRSIAGSLEGSTAAGSTAVSGLQQPAAARQLSGGHLELHLLLYCPSISVASEKHGFLHVIDALDNANPMQLPPGSTMDPTTLIPASKMSSQVKEAPCSRSRSAATMERPEHLSVKEEPGSKDAGVEVWGDESLNGGNKDVEMPGEEIKRYIITSENCSLKSAANEIVKELVRKGRCLVLAEADLDISTALRVLSQAQSVMEGLRGNSTLIFKARCYPDSEDSPFFSEFPTMFAIAFDVLLCLKEQVTNHLSFNILSPCSLHACDLDTTASNYLRIAYHRHEYNDEPTLTVLGSSRAQGTNNLFNVKGSEAEREGTDHAGPRQQRNALFDDDESVGRRVSRSAAAGAASAARSQVGQKHIARRALVELWRHGVVHYAAASGPARTAAVRSMAMLTDALTLSQGIEAVSMMRSLAVKQSDGYHMSITVFTLILAKWTKSVKQKSKGSTVSTTAGHLPSLLFVDPRTVVDSTILPF</sequence>
<feature type="region of interest" description="Disordered" evidence="1">
    <location>
        <begin position="719"/>
        <end position="744"/>
    </location>
</feature>
<evidence type="ECO:0000313" key="3">
    <source>
        <dbReference type="Proteomes" id="UP000232323"/>
    </source>
</evidence>
<proteinExistence type="predicted"/>
<comment type="caution">
    <text evidence="2">The sequence shown here is derived from an EMBL/GenBank/DDBJ whole genome shotgun (WGS) entry which is preliminary data.</text>
</comment>
<keyword evidence="3" id="KW-1185">Reference proteome</keyword>
<feature type="region of interest" description="Disordered" evidence="1">
    <location>
        <begin position="341"/>
        <end position="418"/>
    </location>
</feature>
<accession>A0A250WZM4</accession>
<organism evidence="2 3">
    <name type="scientific">Chlamydomonas eustigma</name>
    <dbReference type="NCBI Taxonomy" id="1157962"/>
    <lineage>
        <taxon>Eukaryota</taxon>
        <taxon>Viridiplantae</taxon>
        <taxon>Chlorophyta</taxon>
        <taxon>core chlorophytes</taxon>
        <taxon>Chlorophyceae</taxon>
        <taxon>CS clade</taxon>
        <taxon>Chlamydomonadales</taxon>
        <taxon>Chlamydomonadaceae</taxon>
        <taxon>Chlamydomonas</taxon>
    </lineage>
</organism>
<dbReference type="EMBL" id="BEGY01000016">
    <property type="protein sequence ID" value="GAX76235.1"/>
    <property type="molecule type" value="Genomic_DNA"/>
</dbReference>
<protein>
    <submittedName>
        <fullName evidence="2">Uncharacterized protein</fullName>
    </submittedName>
</protein>